<gene>
    <name evidence="2" type="ORF">M406DRAFT_356898</name>
</gene>
<reference evidence="2" key="1">
    <citation type="journal article" date="2020" name="Phytopathology">
        <title>Genome sequence of the chestnut blight fungus Cryphonectria parasitica EP155: A fundamental resource for an archetypical invasive plant pathogen.</title>
        <authorList>
            <person name="Crouch J.A."/>
            <person name="Dawe A."/>
            <person name="Aerts A."/>
            <person name="Barry K."/>
            <person name="Churchill A.C.L."/>
            <person name="Grimwood J."/>
            <person name="Hillman B."/>
            <person name="Milgroom M.G."/>
            <person name="Pangilinan J."/>
            <person name="Smith M."/>
            <person name="Salamov A."/>
            <person name="Schmutz J."/>
            <person name="Yadav J."/>
            <person name="Grigoriev I.V."/>
            <person name="Nuss D."/>
        </authorList>
    </citation>
    <scope>NUCLEOTIDE SEQUENCE</scope>
    <source>
        <strain evidence="2">EP155</strain>
    </source>
</reference>
<comment type="similarity">
    <text evidence="1">Belongs to the short-chain dehydrogenases/reductases (SDR) family.</text>
</comment>
<dbReference type="Pfam" id="PF00106">
    <property type="entry name" value="adh_short"/>
    <property type="match status" value="1"/>
</dbReference>
<dbReference type="Gene3D" id="3.40.50.720">
    <property type="entry name" value="NAD(P)-binding Rossmann-like Domain"/>
    <property type="match status" value="1"/>
</dbReference>
<sequence length="260" mass="28039">MAPDKKIVLITGANSGIGLETVVCLSQASPDYHIILCARTVDKGNKALQEVKASHGDSLKSPISVLQLDVTDAQSIEAAKEHIEKEFGRLDVLVNNAAILIIPSQQPMAKIELLRTTFETNVFGPWLLTDALEPLLQKSANPLVINVSSDQGSITRKLDPTNPGAAIPGEHYRASKSALNMLAACQRYSYKEWGCKVCAFNPGFCVTNLTGEKGRQTRIEHGARPARDAAEALVDVIAGKRDADLEKNGMVDLDGGILPW</sequence>
<dbReference type="OrthoDB" id="1933717at2759"/>
<comment type="caution">
    <text evidence="2">The sequence shown here is derived from an EMBL/GenBank/DDBJ whole genome shotgun (WGS) entry which is preliminary data.</text>
</comment>
<dbReference type="RefSeq" id="XP_040773982.1">
    <property type="nucleotide sequence ID" value="XM_040923551.1"/>
</dbReference>
<dbReference type="PRINTS" id="PR00081">
    <property type="entry name" value="GDHRDH"/>
</dbReference>
<organism evidence="2 3">
    <name type="scientific">Cryphonectria parasitica (strain ATCC 38755 / EP155)</name>
    <dbReference type="NCBI Taxonomy" id="660469"/>
    <lineage>
        <taxon>Eukaryota</taxon>
        <taxon>Fungi</taxon>
        <taxon>Dikarya</taxon>
        <taxon>Ascomycota</taxon>
        <taxon>Pezizomycotina</taxon>
        <taxon>Sordariomycetes</taxon>
        <taxon>Sordariomycetidae</taxon>
        <taxon>Diaporthales</taxon>
        <taxon>Cryphonectriaceae</taxon>
        <taxon>Cryphonectria-Endothia species complex</taxon>
        <taxon>Cryphonectria</taxon>
    </lineage>
</organism>
<dbReference type="AlphaFoldDB" id="A0A9P4XXV3"/>
<name>A0A9P4XXV3_CRYP1</name>
<keyword evidence="3" id="KW-1185">Reference proteome</keyword>
<dbReference type="Proteomes" id="UP000803844">
    <property type="component" value="Unassembled WGS sequence"/>
</dbReference>
<dbReference type="GO" id="GO:0019748">
    <property type="term" value="P:secondary metabolic process"/>
    <property type="evidence" value="ECO:0007669"/>
    <property type="project" value="TreeGrafter"/>
</dbReference>
<dbReference type="SUPFAM" id="SSF51735">
    <property type="entry name" value="NAD(P)-binding Rossmann-fold domains"/>
    <property type="match status" value="1"/>
</dbReference>
<dbReference type="PANTHER" id="PTHR43544:SF32">
    <property type="entry name" value="CHAIN DEHYDROGENASE, PUTATIVE (AFU_ORTHOLOGUE AFUA_5G01530)-RELATED"/>
    <property type="match status" value="1"/>
</dbReference>
<dbReference type="InterPro" id="IPR051468">
    <property type="entry name" value="Fungal_SecMetab_SDRs"/>
</dbReference>
<proteinExistence type="inferred from homology"/>
<evidence type="ECO:0000313" key="3">
    <source>
        <dbReference type="Proteomes" id="UP000803844"/>
    </source>
</evidence>
<evidence type="ECO:0000313" key="2">
    <source>
        <dbReference type="EMBL" id="KAF3763003.1"/>
    </source>
</evidence>
<dbReference type="GO" id="GO:0005737">
    <property type="term" value="C:cytoplasm"/>
    <property type="evidence" value="ECO:0007669"/>
    <property type="project" value="TreeGrafter"/>
</dbReference>
<protein>
    <submittedName>
        <fullName evidence="2">Short chain dehydrogenase/reductase</fullName>
    </submittedName>
</protein>
<dbReference type="PANTHER" id="PTHR43544">
    <property type="entry name" value="SHORT-CHAIN DEHYDROGENASE/REDUCTASE"/>
    <property type="match status" value="1"/>
</dbReference>
<dbReference type="GeneID" id="63840680"/>
<accession>A0A9P4XXV3</accession>
<dbReference type="EMBL" id="MU032349">
    <property type="protein sequence ID" value="KAF3763003.1"/>
    <property type="molecule type" value="Genomic_DNA"/>
</dbReference>
<dbReference type="GO" id="GO:0016491">
    <property type="term" value="F:oxidoreductase activity"/>
    <property type="evidence" value="ECO:0007669"/>
    <property type="project" value="TreeGrafter"/>
</dbReference>
<dbReference type="InterPro" id="IPR036291">
    <property type="entry name" value="NAD(P)-bd_dom_sf"/>
</dbReference>
<evidence type="ECO:0000256" key="1">
    <source>
        <dbReference type="ARBA" id="ARBA00006484"/>
    </source>
</evidence>
<dbReference type="InterPro" id="IPR002347">
    <property type="entry name" value="SDR_fam"/>
</dbReference>